<proteinExistence type="predicted"/>
<keyword evidence="3" id="KW-0804">Transcription</keyword>
<dbReference type="PANTHER" id="PTHR33164">
    <property type="entry name" value="TRANSCRIPTIONAL REGULATOR, MARR FAMILY"/>
    <property type="match status" value="1"/>
</dbReference>
<organism evidence="6 7">
    <name type="scientific">Bosea minatitlanensis</name>
    <dbReference type="NCBI Taxonomy" id="128782"/>
    <lineage>
        <taxon>Bacteria</taxon>
        <taxon>Pseudomonadati</taxon>
        <taxon>Pseudomonadota</taxon>
        <taxon>Alphaproteobacteria</taxon>
        <taxon>Hyphomicrobiales</taxon>
        <taxon>Boseaceae</taxon>
        <taxon>Bosea</taxon>
    </lineage>
</organism>
<dbReference type="SUPFAM" id="SSF46785">
    <property type="entry name" value="Winged helix' DNA-binding domain"/>
    <property type="match status" value="1"/>
</dbReference>
<keyword evidence="2" id="KW-0238">DNA-binding</keyword>
<dbReference type="PANTHER" id="PTHR33164:SF95">
    <property type="entry name" value="TRANSCRIPTIONAL REGULATOR"/>
    <property type="match status" value="1"/>
</dbReference>
<feature type="domain" description="HTH marR-type" evidence="5">
    <location>
        <begin position="35"/>
        <end position="166"/>
    </location>
</feature>
<dbReference type="PRINTS" id="PR00598">
    <property type="entry name" value="HTHMARR"/>
</dbReference>
<sequence length="166" mass="18094">MSAEKRPAKVRRKPAARSAPPEPDGIQAPFGYVLEEQYGFLLRRAQQRYLPLFQEMMGPGGPTPTQFAALCKLAGGAEISQNRLGRLTAMDPATIKGVIGRLAERGLVERLPDPNDQRRLLIRLTEAGHAAMPELFAKAKAITIAALEPLSPAEARQIVALLTRMS</sequence>
<dbReference type="InterPro" id="IPR023187">
    <property type="entry name" value="Tscrpt_reg_MarR-type_CS"/>
</dbReference>
<dbReference type="PROSITE" id="PS01117">
    <property type="entry name" value="HTH_MARR_1"/>
    <property type="match status" value="1"/>
</dbReference>
<dbReference type="RefSeq" id="WP_158444241.1">
    <property type="nucleotide sequence ID" value="NZ_JAOAOS010000004.1"/>
</dbReference>
<dbReference type="PROSITE" id="PS50995">
    <property type="entry name" value="HTH_MARR_2"/>
    <property type="match status" value="1"/>
</dbReference>
<name>A0ABW0F5I0_9HYPH</name>
<dbReference type="EMBL" id="JBHSLI010000004">
    <property type="protein sequence ID" value="MFC5293661.1"/>
    <property type="molecule type" value="Genomic_DNA"/>
</dbReference>
<dbReference type="SMART" id="SM00347">
    <property type="entry name" value="HTH_MARR"/>
    <property type="match status" value="1"/>
</dbReference>
<evidence type="ECO:0000256" key="3">
    <source>
        <dbReference type="ARBA" id="ARBA00023163"/>
    </source>
</evidence>
<accession>A0ABW0F5I0</accession>
<dbReference type="InterPro" id="IPR000835">
    <property type="entry name" value="HTH_MarR-typ"/>
</dbReference>
<dbReference type="Gene3D" id="1.10.10.10">
    <property type="entry name" value="Winged helix-like DNA-binding domain superfamily/Winged helix DNA-binding domain"/>
    <property type="match status" value="1"/>
</dbReference>
<evidence type="ECO:0000313" key="7">
    <source>
        <dbReference type="Proteomes" id="UP001595976"/>
    </source>
</evidence>
<reference evidence="7" key="1">
    <citation type="journal article" date="2019" name="Int. J. Syst. Evol. Microbiol.">
        <title>The Global Catalogue of Microorganisms (GCM) 10K type strain sequencing project: providing services to taxonomists for standard genome sequencing and annotation.</title>
        <authorList>
            <consortium name="The Broad Institute Genomics Platform"/>
            <consortium name="The Broad Institute Genome Sequencing Center for Infectious Disease"/>
            <person name="Wu L."/>
            <person name="Ma J."/>
        </authorList>
    </citation>
    <scope>NUCLEOTIDE SEQUENCE [LARGE SCALE GENOMIC DNA]</scope>
    <source>
        <strain evidence="7">CGMCC 1.15643</strain>
    </source>
</reference>
<comment type="caution">
    <text evidence="6">The sequence shown here is derived from an EMBL/GenBank/DDBJ whole genome shotgun (WGS) entry which is preliminary data.</text>
</comment>
<feature type="region of interest" description="Disordered" evidence="4">
    <location>
        <begin position="1"/>
        <end position="26"/>
    </location>
</feature>
<evidence type="ECO:0000256" key="1">
    <source>
        <dbReference type="ARBA" id="ARBA00023015"/>
    </source>
</evidence>
<dbReference type="InterPro" id="IPR036390">
    <property type="entry name" value="WH_DNA-bd_sf"/>
</dbReference>
<dbReference type="InterPro" id="IPR039422">
    <property type="entry name" value="MarR/SlyA-like"/>
</dbReference>
<keyword evidence="7" id="KW-1185">Reference proteome</keyword>
<evidence type="ECO:0000256" key="4">
    <source>
        <dbReference type="SAM" id="MobiDB-lite"/>
    </source>
</evidence>
<dbReference type="InterPro" id="IPR036388">
    <property type="entry name" value="WH-like_DNA-bd_sf"/>
</dbReference>
<evidence type="ECO:0000256" key="2">
    <source>
        <dbReference type="ARBA" id="ARBA00023125"/>
    </source>
</evidence>
<gene>
    <name evidence="6" type="ORF">ACFPK2_11745</name>
</gene>
<dbReference type="Pfam" id="PF01047">
    <property type="entry name" value="MarR"/>
    <property type="match status" value="1"/>
</dbReference>
<protein>
    <submittedName>
        <fullName evidence="6">MarR family winged helix-turn-helix transcriptional regulator</fullName>
    </submittedName>
</protein>
<evidence type="ECO:0000313" key="6">
    <source>
        <dbReference type="EMBL" id="MFC5293661.1"/>
    </source>
</evidence>
<dbReference type="Proteomes" id="UP001595976">
    <property type="component" value="Unassembled WGS sequence"/>
</dbReference>
<evidence type="ECO:0000259" key="5">
    <source>
        <dbReference type="PROSITE" id="PS50995"/>
    </source>
</evidence>
<keyword evidence="1" id="KW-0805">Transcription regulation</keyword>